<feature type="compositionally biased region" description="Basic and acidic residues" evidence="1">
    <location>
        <begin position="748"/>
        <end position="829"/>
    </location>
</feature>
<dbReference type="Proteomes" id="UP001054902">
    <property type="component" value="Unassembled WGS sequence"/>
</dbReference>
<dbReference type="AlphaFoldDB" id="A0AAD3H459"/>
<comment type="caution">
    <text evidence="2">The sequence shown here is derived from an EMBL/GenBank/DDBJ whole genome shotgun (WGS) entry which is preliminary data.</text>
</comment>
<feature type="compositionally biased region" description="Basic and acidic residues" evidence="1">
    <location>
        <begin position="878"/>
        <end position="897"/>
    </location>
</feature>
<feature type="compositionally biased region" description="Acidic residues" evidence="1">
    <location>
        <begin position="633"/>
        <end position="664"/>
    </location>
</feature>
<organism evidence="2 3">
    <name type="scientific">Chaetoceros tenuissimus</name>
    <dbReference type="NCBI Taxonomy" id="426638"/>
    <lineage>
        <taxon>Eukaryota</taxon>
        <taxon>Sar</taxon>
        <taxon>Stramenopiles</taxon>
        <taxon>Ochrophyta</taxon>
        <taxon>Bacillariophyta</taxon>
        <taxon>Coscinodiscophyceae</taxon>
        <taxon>Chaetocerotophycidae</taxon>
        <taxon>Chaetocerotales</taxon>
        <taxon>Chaetocerotaceae</taxon>
        <taxon>Chaetoceros</taxon>
    </lineage>
</organism>
<feature type="compositionally biased region" description="Polar residues" evidence="1">
    <location>
        <begin position="830"/>
        <end position="844"/>
    </location>
</feature>
<feature type="compositionally biased region" description="Basic and acidic residues" evidence="1">
    <location>
        <begin position="930"/>
        <end position="940"/>
    </location>
</feature>
<accession>A0AAD3H459</accession>
<feature type="compositionally biased region" description="Polar residues" evidence="1">
    <location>
        <begin position="336"/>
        <end position="345"/>
    </location>
</feature>
<dbReference type="Pfam" id="PF11957">
    <property type="entry name" value="efThoc1"/>
    <property type="match status" value="1"/>
</dbReference>
<reference evidence="2 3" key="1">
    <citation type="journal article" date="2021" name="Sci. Rep.">
        <title>The genome of the diatom Chaetoceros tenuissimus carries an ancient integrated fragment of an extant virus.</title>
        <authorList>
            <person name="Hongo Y."/>
            <person name="Kimura K."/>
            <person name="Takaki Y."/>
            <person name="Yoshida Y."/>
            <person name="Baba S."/>
            <person name="Kobayashi G."/>
            <person name="Nagasaki K."/>
            <person name="Hano T."/>
            <person name="Tomaru Y."/>
        </authorList>
    </citation>
    <scope>NUCLEOTIDE SEQUENCE [LARGE SCALE GENOMIC DNA]</scope>
    <source>
        <strain evidence="2 3">NIES-3715</strain>
    </source>
</reference>
<dbReference type="EMBL" id="BLLK01000038">
    <property type="protein sequence ID" value="GFH49666.1"/>
    <property type="molecule type" value="Genomic_DNA"/>
</dbReference>
<feature type="region of interest" description="Disordered" evidence="1">
    <location>
        <begin position="621"/>
        <end position="1020"/>
    </location>
</feature>
<dbReference type="InterPro" id="IPR021861">
    <property type="entry name" value="THO_THOC1"/>
</dbReference>
<dbReference type="PANTHER" id="PTHR13265:SF0">
    <property type="entry name" value="HPR1"/>
    <property type="match status" value="1"/>
</dbReference>
<feature type="compositionally biased region" description="Low complexity" evidence="1">
    <location>
        <begin position="978"/>
        <end position="994"/>
    </location>
</feature>
<feature type="compositionally biased region" description="Basic and acidic residues" evidence="1">
    <location>
        <begin position="722"/>
        <end position="736"/>
    </location>
</feature>
<feature type="compositionally biased region" description="Basic and acidic residues" evidence="1">
    <location>
        <begin position="705"/>
        <end position="714"/>
    </location>
</feature>
<feature type="compositionally biased region" description="Low complexity" evidence="1">
    <location>
        <begin position="941"/>
        <end position="964"/>
    </location>
</feature>
<dbReference type="GO" id="GO:0000445">
    <property type="term" value="C:THO complex part of transcription export complex"/>
    <property type="evidence" value="ECO:0007669"/>
    <property type="project" value="TreeGrafter"/>
</dbReference>
<evidence type="ECO:0000313" key="3">
    <source>
        <dbReference type="Proteomes" id="UP001054902"/>
    </source>
</evidence>
<feature type="compositionally biased region" description="Acidic residues" evidence="1">
    <location>
        <begin position="692"/>
        <end position="704"/>
    </location>
</feature>
<proteinExistence type="predicted"/>
<dbReference type="GO" id="GO:0006406">
    <property type="term" value="P:mRNA export from nucleus"/>
    <property type="evidence" value="ECO:0007669"/>
    <property type="project" value="TreeGrafter"/>
</dbReference>
<dbReference type="PANTHER" id="PTHR13265">
    <property type="entry name" value="THO COMPLEX SUBUNIT 1"/>
    <property type="match status" value="1"/>
</dbReference>
<protein>
    <recommendedName>
        <fullName evidence="4">THO complex subunit 1</fullName>
    </recommendedName>
</protein>
<keyword evidence="3" id="KW-1185">Reference proteome</keyword>
<evidence type="ECO:0000313" key="2">
    <source>
        <dbReference type="EMBL" id="GFH49666.1"/>
    </source>
</evidence>
<sequence length="1020" mass="114634">MVGYLQTLGTSCGDDFKNAASGVDGKDMDLEDANYAGTLISSFVEPFQDMCKAIMKEDKKSSSFGKVDAFEVATRSHLLEMVKDLLAANTAKDIALVQESIQDILVFTRNVIDFCVYLSKTEKDVNNTQLKKLPFVLLEDIVETLPTSLVQIIWRFGGSHWLRNILCKNSDLFHQGSKFCLIRMCNQLLKNLSVNSQDDAAHFAGEISMTLASVFPLSERSAVNVLGAFHTDAKYQVEFESIEEWMEGAKVENANGSQSTLSEEQKVALNYGFYSKFWSIQKIFTNPKDLIPKTSQQWNENTERFIMDLVDVLNAFEGNQFSPDLIKRLQSKVRSTKSSNGSNDTAVEDKDVEMADATIGDQVEESSNPKRQYKYLTSSQLLHLQLKDPEIRMHFLTQLFIIASYLSKTFSDYLASPAGSNLTKKLTCDGIQTNLQDLEKRAEKLMKDIPVNGSEQFDTLKWILGERESVWKHWKSKKCTPAIEKHAPSGNEVEDLAAKRRRLMGGTLTQSESNSIKASASKYLYSINIDTELPDIAKGMAKQGSSMDQYFEEYADALDPEAGIEAEYHPKNNKLASWRALRILSKRHIGDFGDKDGLSMIQKKNGDFEGIVRKVWKDEKGQDIPGECPLAEEFSDDEVDNASDSDKDEEMEEEVEGKDDEGDNKEETKDADAESQGETTKVSNEQNVEEKKDEDEAGEIIENDSEQKDSKQSEEEPTSNTDNKEPESVEKGKGENDIAQDQTRKRKRDDDDISKEVEGDKEAKKGKKEDNAADKEGEDKEGHAVAKKDTGSIDNNKSTEDSKSKLDDKEVKGKDIEAEVSDKKEESKPESNNTPRNDQSAQRRNINDRDGNSKNNNNNRGRNLRNDRATPPPQQQRNDNRRNDRPAQNQQRREVTSESRGGGTHTRFTSPPPQMQNQHGRQGHGSGRQDQGRHRDDRGHPQGSRQDQQGRQQGGRNDRGPPQGRRTDGPRDDRGPPSRHQQQGQNDRQQNNDRGGNRRGGNRGHDNRSGGGHGNRRGSR</sequence>
<feature type="compositionally biased region" description="Polar residues" evidence="1">
    <location>
        <begin position="676"/>
        <end position="686"/>
    </location>
</feature>
<name>A0AAD3H459_9STRA</name>
<feature type="region of interest" description="Disordered" evidence="1">
    <location>
        <begin position="332"/>
        <end position="352"/>
    </location>
</feature>
<evidence type="ECO:0000256" key="1">
    <source>
        <dbReference type="SAM" id="MobiDB-lite"/>
    </source>
</evidence>
<feature type="compositionally biased region" description="Basic and acidic residues" evidence="1">
    <location>
        <begin position="965"/>
        <end position="976"/>
    </location>
</feature>
<evidence type="ECO:0008006" key="4">
    <source>
        <dbReference type="Google" id="ProtNLM"/>
    </source>
</evidence>
<gene>
    <name evidence="2" type="ORF">CTEN210_06142</name>
</gene>